<dbReference type="Pfam" id="PF14003">
    <property type="entry name" value="YlbE"/>
    <property type="match status" value="1"/>
</dbReference>
<organism evidence="1 2">
    <name type="scientific">Sporolactobacillus kofuensis</name>
    <dbReference type="NCBI Taxonomy" id="269672"/>
    <lineage>
        <taxon>Bacteria</taxon>
        <taxon>Bacillati</taxon>
        <taxon>Bacillota</taxon>
        <taxon>Bacilli</taxon>
        <taxon>Bacillales</taxon>
        <taxon>Sporolactobacillaceae</taxon>
        <taxon>Sporolactobacillus</taxon>
    </lineage>
</organism>
<dbReference type="InterPro" id="IPR025613">
    <property type="entry name" value="YlbE"/>
</dbReference>
<comment type="caution">
    <text evidence="1">The sequence shown here is derived from an EMBL/GenBank/DDBJ whole genome shotgun (WGS) entry which is preliminary data.</text>
</comment>
<keyword evidence="2" id="KW-1185">Reference proteome</keyword>
<name>A0ABW1WDG2_9BACL</name>
<sequence length="83" mass="10044">MRPSIQAYLDEHPDEKLFIRMNPEWYRRLSRSPWALRDLKPAADYFYGRTFSQKLDRFNQRAAMMSMLVSMAQAMTEQKQEEH</sequence>
<proteinExistence type="predicted"/>
<protein>
    <submittedName>
        <fullName evidence="1">YlbE-like family protein</fullName>
    </submittedName>
</protein>
<accession>A0ABW1WDG2</accession>
<dbReference type="Proteomes" id="UP001596267">
    <property type="component" value="Unassembled WGS sequence"/>
</dbReference>
<gene>
    <name evidence="1" type="ORF">ACFP7A_03165</name>
</gene>
<dbReference type="EMBL" id="JBHSTQ010000002">
    <property type="protein sequence ID" value="MFC6385592.1"/>
    <property type="molecule type" value="Genomic_DNA"/>
</dbReference>
<evidence type="ECO:0000313" key="2">
    <source>
        <dbReference type="Proteomes" id="UP001596267"/>
    </source>
</evidence>
<reference evidence="2" key="1">
    <citation type="journal article" date="2019" name="Int. J. Syst. Evol. Microbiol.">
        <title>The Global Catalogue of Microorganisms (GCM) 10K type strain sequencing project: providing services to taxonomists for standard genome sequencing and annotation.</title>
        <authorList>
            <consortium name="The Broad Institute Genomics Platform"/>
            <consortium name="The Broad Institute Genome Sequencing Center for Infectious Disease"/>
            <person name="Wu L."/>
            <person name="Ma J."/>
        </authorList>
    </citation>
    <scope>NUCLEOTIDE SEQUENCE [LARGE SCALE GENOMIC DNA]</scope>
    <source>
        <strain evidence="2">CCUG 42001</strain>
    </source>
</reference>
<dbReference type="RefSeq" id="WP_253051949.1">
    <property type="nucleotide sequence ID" value="NZ_JAMXWN010000001.1"/>
</dbReference>
<evidence type="ECO:0000313" key="1">
    <source>
        <dbReference type="EMBL" id="MFC6385592.1"/>
    </source>
</evidence>